<dbReference type="EMBL" id="BMJO01000005">
    <property type="protein sequence ID" value="GGE63319.1"/>
    <property type="molecule type" value="Genomic_DNA"/>
</dbReference>
<reference evidence="6 7" key="3">
    <citation type="submission" date="2019-03" db="EMBL/GenBank/DDBJ databases">
        <title>Genomic Encyclopedia of Type Strains, Phase IV (KMG-IV): sequencing the most valuable type-strain genomes for metagenomic binning, comparative biology and taxonomic classification.</title>
        <authorList>
            <person name="Goeker M."/>
        </authorList>
    </citation>
    <scope>NUCLEOTIDE SEQUENCE [LARGE SCALE GENOMIC DNA]</scope>
    <source>
        <strain evidence="6 7">DSM 103236</strain>
    </source>
</reference>
<dbReference type="AlphaFoldDB" id="A0A4R2HBW2"/>
<dbReference type="Proteomes" id="UP000295684">
    <property type="component" value="Unassembled WGS sequence"/>
</dbReference>
<protein>
    <submittedName>
        <fullName evidence="6">GT2 family glycosyltransferase</fullName>
    </submittedName>
</protein>
<evidence type="ECO:0000313" key="5">
    <source>
        <dbReference type="EMBL" id="GGE63319.1"/>
    </source>
</evidence>
<proteinExistence type="inferred from homology"/>
<evidence type="ECO:0000313" key="8">
    <source>
        <dbReference type="Proteomes" id="UP000622648"/>
    </source>
</evidence>
<keyword evidence="3 6" id="KW-0808">Transferase</keyword>
<dbReference type="EMBL" id="SLWO01000005">
    <property type="protein sequence ID" value="TCO23884.1"/>
    <property type="molecule type" value="Genomic_DNA"/>
</dbReference>
<comment type="similarity">
    <text evidence="1">Belongs to the glycosyltransferase 2 family.</text>
</comment>
<evidence type="ECO:0000256" key="1">
    <source>
        <dbReference type="ARBA" id="ARBA00006739"/>
    </source>
</evidence>
<keyword evidence="2" id="KW-0328">Glycosyltransferase</keyword>
<gene>
    <name evidence="6" type="ORF">EV200_105358</name>
    <name evidence="5" type="ORF">GCM10011413_32170</name>
</gene>
<comment type="caution">
    <text evidence="6">The sequence shown here is derived from an EMBL/GenBank/DDBJ whole genome shotgun (WGS) entry which is preliminary data.</text>
</comment>
<sequence length="259" mass="30448">MSTISPTKIDVIILSYAKTEVLKQMTEQGIKSLVNSESHDKILFNIIVVESERSLEPFNYANSKTVYPKETFGYHKYMNIGIKFTKNPFVCICNNDLLFHPNWATEILKAFEKNQELESASPICSIHHPKIGISLNTGLHIGYEVRKEVAGWCLFFKRSNLEKTGLLDEKFTFWYADNDYATTLEKHKIKHALVTTSIVDHLESKTLKTFELEEQMKMTTRERFYYEYKWGRRGYFSYLNRLFKAKREINRQIKKSRNV</sequence>
<dbReference type="Pfam" id="PF00535">
    <property type="entry name" value="Glycos_transf_2"/>
    <property type="match status" value="1"/>
</dbReference>
<evidence type="ECO:0000313" key="6">
    <source>
        <dbReference type="EMBL" id="TCO23884.1"/>
    </source>
</evidence>
<feature type="domain" description="Glycosyltransferase 2-like" evidence="4">
    <location>
        <begin position="11"/>
        <end position="115"/>
    </location>
</feature>
<name>A0A4R2HBW2_9SPHI</name>
<evidence type="ECO:0000313" key="7">
    <source>
        <dbReference type="Proteomes" id="UP000295684"/>
    </source>
</evidence>
<dbReference type="InterPro" id="IPR001173">
    <property type="entry name" value="Glyco_trans_2-like"/>
</dbReference>
<dbReference type="SUPFAM" id="SSF53448">
    <property type="entry name" value="Nucleotide-diphospho-sugar transferases"/>
    <property type="match status" value="1"/>
</dbReference>
<dbReference type="GO" id="GO:0016757">
    <property type="term" value="F:glycosyltransferase activity"/>
    <property type="evidence" value="ECO:0007669"/>
    <property type="project" value="UniProtKB-KW"/>
</dbReference>
<dbReference type="OrthoDB" id="6836202at2"/>
<dbReference type="Gene3D" id="3.90.550.10">
    <property type="entry name" value="Spore Coat Polysaccharide Biosynthesis Protein SpsA, Chain A"/>
    <property type="match status" value="1"/>
</dbReference>
<keyword evidence="8" id="KW-1185">Reference proteome</keyword>
<evidence type="ECO:0000256" key="3">
    <source>
        <dbReference type="ARBA" id="ARBA00022679"/>
    </source>
</evidence>
<evidence type="ECO:0000256" key="2">
    <source>
        <dbReference type="ARBA" id="ARBA00022676"/>
    </source>
</evidence>
<dbReference type="PANTHER" id="PTHR43179:SF12">
    <property type="entry name" value="GALACTOFURANOSYLTRANSFERASE GLFT2"/>
    <property type="match status" value="1"/>
</dbReference>
<organism evidence="6 7">
    <name type="scientific">Pedobacter psychrotolerans</name>
    <dbReference type="NCBI Taxonomy" id="1843235"/>
    <lineage>
        <taxon>Bacteria</taxon>
        <taxon>Pseudomonadati</taxon>
        <taxon>Bacteroidota</taxon>
        <taxon>Sphingobacteriia</taxon>
        <taxon>Sphingobacteriales</taxon>
        <taxon>Sphingobacteriaceae</taxon>
        <taxon>Pedobacter</taxon>
    </lineage>
</organism>
<reference evidence="5" key="4">
    <citation type="submission" date="2024-05" db="EMBL/GenBank/DDBJ databases">
        <authorList>
            <person name="Sun Q."/>
            <person name="Zhou Y."/>
        </authorList>
    </citation>
    <scope>NUCLEOTIDE SEQUENCE</scope>
    <source>
        <strain evidence="5">CGMCC 1.15644</strain>
    </source>
</reference>
<dbReference type="PANTHER" id="PTHR43179">
    <property type="entry name" value="RHAMNOSYLTRANSFERASE WBBL"/>
    <property type="match status" value="1"/>
</dbReference>
<dbReference type="InterPro" id="IPR029044">
    <property type="entry name" value="Nucleotide-diphossugar_trans"/>
</dbReference>
<dbReference type="Proteomes" id="UP000622648">
    <property type="component" value="Unassembled WGS sequence"/>
</dbReference>
<evidence type="ECO:0000259" key="4">
    <source>
        <dbReference type="Pfam" id="PF00535"/>
    </source>
</evidence>
<reference evidence="5" key="1">
    <citation type="journal article" date="2014" name="Int. J. Syst. Evol. Microbiol.">
        <title>Complete genome of a new Firmicutes species belonging to the dominant human colonic microbiota ('Ruminococcus bicirculans') reveals two chromosomes and a selective capacity to utilize plant glucans.</title>
        <authorList>
            <consortium name="NISC Comparative Sequencing Program"/>
            <person name="Wegmann U."/>
            <person name="Louis P."/>
            <person name="Goesmann A."/>
            <person name="Henrissat B."/>
            <person name="Duncan S.H."/>
            <person name="Flint H.J."/>
        </authorList>
    </citation>
    <scope>NUCLEOTIDE SEQUENCE</scope>
    <source>
        <strain evidence="5">CGMCC 1.15644</strain>
    </source>
</reference>
<dbReference type="RefSeq" id="WP_132533960.1">
    <property type="nucleotide sequence ID" value="NZ_BMJO01000005.1"/>
</dbReference>
<accession>A0A4R2HBW2</accession>
<reference evidence="8" key="2">
    <citation type="journal article" date="2019" name="Int. J. Syst. Evol. Microbiol.">
        <title>The Global Catalogue of Microorganisms (GCM) 10K type strain sequencing project: providing services to taxonomists for standard genome sequencing and annotation.</title>
        <authorList>
            <consortium name="The Broad Institute Genomics Platform"/>
            <consortium name="The Broad Institute Genome Sequencing Center for Infectious Disease"/>
            <person name="Wu L."/>
            <person name="Ma J."/>
        </authorList>
    </citation>
    <scope>NUCLEOTIDE SEQUENCE [LARGE SCALE GENOMIC DNA]</scope>
    <source>
        <strain evidence="8">CGMCC 1.15644</strain>
    </source>
</reference>